<evidence type="ECO:0000313" key="2">
    <source>
        <dbReference type="EMBL" id="OAA70795.1"/>
    </source>
</evidence>
<comment type="caution">
    <text evidence="2">The sequence shown here is derived from an EMBL/GenBank/DDBJ whole genome shotgun (WGS) entry which is preliminary data.</text>
</comment>
<name>A0A168C0X3_CORDF</name>
<organism evidence="2 3">
    <name type="scientific">Akanthomyces lecanii RCEF 1005</name>
    <dbReference type="NCBI Taxonomy" id="1081108"/>
    <lineage>
        <taxon>Eukaryota</taxon>
        <taxon>Fungi</taxon>
        <taxon>Dikarya</taxon>
        <taxon>Ascomycota</taxon>
        <taxon>Pezizomycotina</taxon>
        <taxon>Sordariomycetes</taxon>
        <taxon>Hypocreomycetidae</taxon>
        <taxon>Hypocreales</taxon>
        <taxon>Cordycipitaceae</taxon>
        <taxon>Akanthomyces</taxon>
        <taxon>Cordyceps confragosa</taxon>
    </lineage>
</organism>
<evidence type="ECO:0000256" key="1">
    <source>
        <dbReference type="SAM" id="SignalP"/>
    </source>
</evidence>
<keyword evidence="1" id="KW-0732">Signal</keyword>
<evidence type="ECO:0000313" key="3">
    <source>
        <dbReference type="Proteomes" id="UP000076881"/>
    </source>
</evidence>
<feature type="signal peptide" evidence="1">
    <location>
        <begin position="1"/>
        <end position="25"/>
    </location>
</feature>
<dbReference type="OrthoDB" id="2349272at2759"/>
<keyword evidence="3" id="KW-1185">Reference proteome</keyword>
<accession>A0A168C0X3</accession>
<proteinExistence type="predicted"/>
<protein>
    <submittedName>
        <fullName evidence="2">Uncharacterized protein</fullName>
    </submittedName>
</protein>
<dbReference type="Proteomes" id="UP000076881">
    <property type="component" value="Unassembled WGS sequence"/>
</dbReference>
<gene>
    <name evidence="2" type="ORF">LEL_09386</name>
</gene>
<dbReference type="EMBL" id="AZHF01000009">
    <property type="protein sequence ID" value="OAA70795.1"/>
    <property type="molecule type" value="Genomic_DNA"/>
</dbReference>
<reference evidence="2 3" key="1">
    <citation type="journal article" date="2016" name="Genome Biol. Evol.">
        <title>Divergent and convergent evolution of fungal pathogenicity.</title>
        <authorList>
            <person name="Shang Y."/>
            <person name="Xiao G."/>
            <person name="Zheng P."/>
            <person name="Cen K."/>
            <person name="Zhan S."/>
            <person name="Wang C."/>
        </authorList>
    </citation>
    <scope>NUCLEOTIDE SEQUENCE [LARGE SCALE GENOMIC DNA]</scope>
    <source>
        <strain evidence="2 3">RCEF 1005</strain>
    </source>
</reference>
<feature type="chain" id="PRO_5007895810" evidence="1">
    <location>
        <begin position="26"/>
        <end position="205"/>
    </location>
</feature>
<dbReference type="AlphaFoldDB" id="A0A168C0X3"/>
<sequence length="205" mass="21897">MKLTLALSAVLQLATLAAANKAVDAIKIIAPGSVSCPPSEAAECRTADQAATPLIKAMAAYKLETANEIAAVLALMAFESVDFRYKHNVYPGRPGQGTANMQMANYNLLYAKSLDGVKEKVADVESVDGLAPDKLNYILSLVQPDEHNFASGPWFLTTQCPKAVRDALQKNIDAGFAAYMACVGVSVTPERQAYLTRAKKAFGIK</sequence>